<feature type="transmembrane region" description="Helical" evidence="3">
    <location>
        <begin position="49"/>
        <end position="67"/>
    </location>
</feature>
<comment type="caution">
    <text evidence="5">The sequence shown here is derived from an EMBL/GenBank/DDBJ whole genome shotgun (WGS) entry which is preliminary data.</text>
</comment>
<evidence type="ECO:0000256" key="1">
    <source>
        <dbReference type="ARBA" id="ARBA00001968"/>
    </source>
</evidence>
<keyword evidence="3" id="KW-1133">Transmembrane helix</keyword>
<comment type="cofactor">
    <cofactor evidence="1">
        <name>a divalent metal cation</name>
        <dbReference type="ChEBI" id="CHEBI:60240"/>
    </cofactor>
</comment>
<dbReference type="Proteomes" id="UP001633002">
    <property type="component" value="Unassembled WGS sequence"/>
</dbReference>
<organism evidence="5 6">
    <name type="scientific">Riccia sorocarpa</name>
    <dbReference type="NCBI Taxonomy" id="122646"/>
    <lineage>
        <taxon>Eukaryota</taxon>
        <taxon>Viridiplantae</taxon>
        <taxon>Streptophyta</taxon>
        <taxon>Embryophyta</taxon>
        <taxon>Marchantiophyta</taxon>
        <taxon>Marchantiopsida</taxon>
        <taxon>Marchantiidae</taxon>
        <taxon>Marchantiales</taxon>
        <taxon>Ricciaceae</taxon>
        <taxon>Riccia</taxon>
    </lineage>
</organism>
<evidence type="ECO:0000313" key="6">
    <source>
        <dbReference type="Proteomes" id="UP001633002"/>
    </source>
</evidence>
<name>A0ABD3HE62_9MARC</name>
<feature type="transmembrane region" description="Helical" evidence="3">
    <location>
        <begin position="96"/>
        <end position="119"/>
    </location>
</feature>
<reference evidence="5 6" key="1">
    <citation type="submission" date="2024-09" db="EMBL/GenBank/DDBJ databases">
        <title>Chromosome-scale assembly of Riccia sorocarpa.</title>
        <authorList>
            <person name="Paukszto L."/>
        </authorList>
    </citation>
    <scope>NUCLEOTIDE SEQUENCE [LARGE SCALE GENOMIC DNA]</scope>
    <source>
        <strain evidence="5">LP-2024</strain>
        <tissue evidence="5">Aerial parts of the thallus</tissue>
    </source>
</reference>
<keyword evidence="3" id="KW-0472">Membrane</keyword>
<evidence type="ECO:0000256" key="3">
    <source>
        <dbReference type="SAM" id="Phobius"/>
    </source>
</evidence>
<dbReference type="AlphaFoldDB" id="A0ABD3HE62"/>
<keyword evidence="2" id="KW-0479">Metal-binding</keyword>
<accession>A0ABD3HE62</accession>
<dbReference type="InterPro" id="IPR027806">
    <property type="entry name" value="HARBI1_dom"/>
</dbReference>
<dbReference type="EMBL" id="JBJQOH010000004">
    <property type="protein sequence ID" value="KAL3687619.1"/>
    <property type="molecule type" value="Genomic_DNA"/>
</dbReference>
<gene>
    <name evidence="5" type="ORF">R1sor_013928</name>
</gene>
<dbReference type="Pfam" id="PF13359">
    <property type="entry name" value="DDE_Tnp_4"/>
    <property type="match status" value="1"/>
</dbReference>
<feature type="domain" description="DDE Tnp4" evidence="4">
    <location>
        <begin position="201"/>
        <end position="268"/>
    </location>
</feature>
<evidence type="ECO:0000313" key="5">
    <source>
        <dbReference type="EMBL" id="KAL3687619.1"/>
    </source>
</evidence>
<protein>
    <recommendedName>
        <fullName evidence="4">DDE Tnp4 domain-containing protein</fullName>
    </recommendedName>
</protein>
<evidence type="ECO:0000259" key="4">
    <source>
        <dbReference type="Pfam" id="PF13359"/>
    </source>
</evidence>
<dbReference type="GO" id="GO:0046872">
    <property type="term" value="F:metal ion binding"/>
    <property type="evidence" value="ECO:0007669"/>
    <property type="project" value="UniProtKB-KW"/>
</dbReference>
<evidence type="ECO:0000256" key="2">
    <source>
        <dbReference type="ARBA" id="ARBA00022723"/>
    </source>
</evidence>
<proteinExistence type="predicted"/>
<sequence>MGNFSESFVSCEKKKQKWTERHFQWLVEAEERREAKKAMRSDAIVDEELILLLMMMAVSLLLVQIILEEDANSDSDEDELMAEDHSRFSESKVDHWAFVIYFACSLMGTFCLHQGLWWVTERCLLWHDYFLMGAYEESRWRACVGVPRDTFEWMEHMPEVIDAVISVLGPEFLRWPDPQELLRISAAFQRHSGLPNVSGAIDGSHIRIRFPRWAEHARDFFNRKSHHSIVLQGICDPDGAFLDVSCGAPGSVHDTRCLRLSSFHQRAESGAVLQEPVISIN</sequence>
<keyword evidence="6" id="KW-1185">Reference proteome</keyword>
<keyword evidence="3" id="KW-0812">Transmembrane</keyword>